<dbReference type="OrthoDB" id="9789597at2"/>
<keyword evidence="1" id="KW-0812">Transmembrane</keyword>
<dbReference type="EMBL" id="OUUY01000094">
    <property type="protein sequence ID" value="SPQ01214.1"/>
    <property type="molecule type" value="Genomic_DNA"/>
</dbReference>
<gene>
    <name evidence="2" type="ORF">NBG4_470015</name>
</gene>
<name>A0A2U3QIH9_9BACT</name>
<accession>A0A2U3QIH9</accession>
<evidence type="ECO:0000313" key="2">
    <source>
        <dbReference type="EMBL" id="SPQ01214.1"/>
    </source>
</evidence>
<dbReference type="Proteomes" id="UP000245125">
    <property type="component" value="Unassembled WGS sequence"/>
</dbReference>
<reference evidence="3" key="1">
    <citation type="submission" date="2018-03" db="EMBL/GenBank/DDBJ databases">
        <authorList>
            <person name="Zecchin S."/>
        </authorList>
    </citation>
    <scope>NUCLEOTIDE SEQUENCE [LARGE SCALE GENOMIC DNA]</scope>
</reference>
<organism evidence="2 3">
    <name type="scientific">Candidatus Sulfobium mesophilum</name>
    <dbReference type="NCBI Taxonomy" id="2016548"/>
    <lineage>
        <taxon>Bacteria</taxon>
        <taxon>Pseudomonadati</taxon>
        <taxon>Nitrospirota</taxon>
        <taxon>Nitrospiria</taxon>
        <taxon>Nitrospirales</taxon>
        <taxon>Nitrospiraceae</taxon>
        <taxon>Candidatus Sulfobium</taxon>
    </lineage>
</organism>
<keyword evidence="1" id="KW-0472">Membrane</keyword>
<evidence type="ECO:0000313" key="3">
    <source>
        <dbReference type="Proteomes" id="UP000245125"/>
    </source>
</evidence>
<keyword evidence="3" id="KW-1185">Reference proteome</keyword>
<keyword evidence="1" id="KW-1133">Transmembrane helix</keyword>
<sequence>MMEKEEKDIRDRDLEIIEGEFININQSTVRNVEGGHVEMQQVGALSVDGEKIEATQCASALTHGDEIFFNQSISTVTIGNNTTVNYSFSPVSLSRYETTLNRSAAGLVAAGSVKADNSVALMVLANKVEGELTTLLDWKSAVAIGAVVGGVWGLLSLLRRK</sequence>
<dbReference type="AlphaFoldDB" id="A0A2U3QIH9"/>
<feature type="transmembrane region" description="Helical" evidence="1">
    <location>
        <begin position="104"/>
        <end position="126"/>
    </location>
</feature>
<protein>
    <submittedName>
        <fullName evidence="2">Uncharacterized protein</fullName>
    </submittedName>
</protein>
<feature type="transmembrane region" description="Helical" evidence="1">
    <location>
        <begin position="138"/>
        <end position="158"/>
    </location>
</feature>
<evidence type="ECO:0000256" key="1">
    <source>
        <dbReference type="SAM" id="Phobius"/>
    </source>
</evidence>
<proteinExistence type="predicted"/>